<accession>A0A7X3CPJ0</accession>
<evidence type="ECO:0000256" key="2">
    <source>
        <dbReference type="SAM" id="SignalP"/>
    </source>
</evidence>
<feature type="signal peptide" evidence="2">
    <location>
        <begin position="1"/>
        <end position="33"/>
    </location>
</feature>
<evidence type="ECO:0000313" key="4">
    <source>
        <dbReference type="Proteomes" id="UP000447876"/>
    </source>
</evidence>
<comment type="caution">
    <text evidence="3">The sequence shown here is derived from an EMBL/GenBank/DDBJ whole genome shotgun (WGS) entry which is preliminary data.</text>
</comment>
<evidence type="ECO:0000256" key="1">
    <source>
        <dbReference type="SAM" id="Coils"/>
    </source>
</evidence>
<feature type="chain" id="PRO_5030610553" evidence="2">
    <location>
        <begin position="34"/>
        <end position="279"/>
    </location>
</feature>
<gene>
    <name evidence="3" type="ORF">GNP95_14715</name>
</gene>
<dbReference type="RefSeq" id="WP_155611634.1">
    <property type="nucleotide sequence ID" value="NZ_WNZW01000005.1"/>
</dbReference>
<keyword evidence="1" id="KW-0175">Coiled coil</keyword>
<protein>
    <submittedName>
        <fullName evidence="3">Uncharacterized protein</fullName>
    </submittedName>
</protein>
<reference evidence="3 4" key="1">
    <citation type="submission" date="2019-11" db="EMBL/GenBank/DDBJ databases">
        <title>Draft genome sequences of five Paenibacillus species of dairy origin.</title>
        <authorList>
            <person name="Olajide A.M."/>
            <person name="Chen S."/>
            <person name="Lapointe G."/>
        </authorList>
    </citation>
    <scope>NUCLEOTIDE SEQUENCE [LARGE SCALE GENOMIC DNA]</scope>
    <source>
        <strain evidence="3 4">12CR55</strain>
    </source>
</reference>
<keyword evidence="2" id="KW-0732">Signal</keyword>
<evidence type="ECO:0000313" key="3">
    <source>
        <dbReference type="EMBL" id="MUG46242.1"/>
    </source>
</evidence>
<name>A0A7X3CPJ0_9BACL</name>
<dbReference type="EMBL" id="WNZW01000005">
    <property type="protein sequence ID" value="MUG46242.1"/>
    <property type="molecule type" value="Genomic_DNA"/>
</dbReference>
<feature type="coiled-coil region" evidence="1">
    <location>
        <begin position="162"/>
        <end position="189"/>
    </location>
</feature>
<organism evidence="3 4">
    <name type="scientific">Paenibacillus woosongensis</name>
    <dbReference type="NCBI Taxonomy" id="307580"/>
    <lineage>
        <taxon>Bacteria</taxon>
        <taxon>Bacillati</taxon>
        <taxon>Bacillota</taxon>
        <taxon>Bacilli</taxon>
        <taxon>Bacillales</taxon>
        <taxon>Paenibacillaceae</taxon>
        <taxon>Paenibacillus</taxon>
    </lineage>
</organism>
<dbReference type="AlphaFoldDB" id="A0A7X3CPJ0"/>
<sequence length="279" mass="30839">MVIRSAGTRRWLALLFTATLIQVFIAPSPTAKAASMEFTDSVRTSLNKTAEAAGGSTETRLKKLYNDLAALDKQLTAQDTKTNSLRLSNEARLIQTRKQIANIDADKILKLDNQAKSARSKLQPLLDLHSSLNKQAAAVKSLKDKSLHKSLKQKADAMRPAIELARLHIRNREAELKAAKSEKTRKTKEIRSVLSQIDTVKIKIKAERSSVSSKNKSIAAEWKNFKTALKNKDAGRASDTLTRLINLSNQVLAHKQSIHKLETQISDIIAKAAAKINSK</sequence>
<proteinExistence type="predicted"/>
<dbReference type="OrthoDB" id="2679013at2"/>
<dbReference type="Proteomes" id="UP000447876">
    <property type="component" value="Unassembled WGS sequence"/>
</dbReference>